<proteinExistence type="predicted"/>
<evidence type="ECO:0000313" key="2">
    <source>
        <dbReference type="EMBL" id="OLY85291.1"/>
    </source>
</evidence>
<sequence length="74" mass="8216">MLSLPSQQSQQTGLLVIPSALCSGFLCSKNILFLALRLGFPRKCCQRQFASMTIAACVKNTSHWLVVRMDDDII</sequence>
<organism evidence="2 3">
    <name type="scientific">Smittium mucronatum</name>
    <dbReference type="NCBI Taxonomy" id="133383"/>
    <lineage>
        <taxon>Eukaryota</taxon>
        <taxon>Fungi</taxon>
        <taxon>Fungi incertae sedis</taxon>
        <taxon>Zoopagomycota</taxon>
        <taxon>Kickxellomycotina</taxon>
        <taxon>Harpellomycetes</taxon>
        <taxon>Harpellales</taxon>
        <taxon>Legeriomycetaceae</taxon>
        <taxon>Smittium</taxon>
    </lineage>
</organism>
<evidence type="ECO:0000313" key="3">
    <source>
        <dbReference type="Proteomes" id="UP000187455"/>
    </source>
</evidence>
<dbReference type="EMBL" id="LSSL01000163">
    <property type="protein sequence ID" value="OLY85291.1"/>
    <property type="molecule type" value="Genomic_DNA"/>
</dbReference>
<evidence type="ECO:0000256" key="1">
    <source>
        <dbReference type="SAM" id="Phobius"/>
    </source>
</evidence>
<protein>
    <submittedName>
        <fullName evidence="2">Uncharacterized protein</fullName>
    </submittedName>
</protein>
<name>A0A1R0H857_9FUNG</name>
<dbReference type="AlphaFoldDB" id="A0A1R0H857"/>
<accession>A0A1R0H857</accession>
<keyword evidence="3" id="KW-1185">Reference proteome</keyword>
<comment type="caution">
    <text evidence="2">The sequence shown here is derived from an EMBL/GenBank/DDBJ whole genome shotgun (WGS) entry which is preliminary data.</text>
</comment>
<reference evidence="2 3" key="1">
    <citation type="journal article" date="2016" name="Mol. Biol. Evol.">
        <title>Genome-Wide Survey of Gut Fungi (Harpellales) Reveals the First Horizontally Transferred Ubiquitin Gene from a Mosquito Host.</title>
        <authorList>
            <person name="Wang Y."/>
            <person name="White M.M."/>
            <person name="Kvist S."/>
            <person name="Moncalvo J.M."/>
        </authorList>
    </citation>
    <scope>NUCLEOTIDE SEQUENCE [LARGE SCALE GENOMIC DNA]</scope>
    <source>
        <strain evidence="2 3">ALG-7-W6</strain>
    </source>
</reference>
<gene>
    <name evidence="2" type="ORF">AYI68_g520</name>
</gene>
<dbReference type="Proteomes" id="UP000187455">
    <property type="component" value="Unassembled WGS sequence"/>
</dbReference>
<feature type="transmembrane region" description="Helical" evidence="1">
    <location>
        <begin position="12"/>
        <end position="36"/>
    </location>
</feature>
<keyword evidence="1" id="KW-1133">Transmembrane helix</keyword>
<keyword evidence="1" id="KW-0472">Membrane</keyword>
<keyword evidence="1" id="KW-0812">Transmembrane</keyword>